<dbReference type="InterPro" id="IPR009061">
    <property type="entry name" value="DNA-bd_dom_put_sf"/>
</dbReference>
<sequence length="298" mass="34511">MDQFSISQLSQFSGIKPHTIRIWEKRYNALNPHRSEGNTRYYDGAQLRRLLNIVALLPTGNKISKLCALSDEELFRMRMEYEKEAGVENDYQYFINQLIAAGMSYDEANFEKVFSHCLLKFGLEKMYMEIICPLLDRVGLMWSVDDIPPSQEHFISNLLRQKMFTAIDSMPATTEGGEPWLLFLPEDEFHELGLLFSNFLLRSRGRNVIYLGANVPLASVEKCLNDLHINNLLFFMVRCNLPEYIEEYLEELQQVAGQRKIFVAGRGTDSEEISTRDNLVKIAKVEDLQRELKHIKVA</sequence>
<evidence type="ECO:0000256" key="4">
    <source>
        <dbReference type="ARBA" id="ARBA00023163"/>
    </source>
</evidence>
<comment type="caution">
    <text evidence="6">The sequence shown here is derived from an EMBL/GenBank/DDBJ whole genome shotgun (WGS) entry which is preliminary data.</text>
</comment>
<keyword evidence="4" id="KW-0804">Transcription</keyword>
<evidence type="ECO:0000256" key="2">
    <source>
        <dbReference type="ARBA" id="ARBA00023015"/>
    </source>
</evidence>
<dbReference type="Pfam" id="PF13411">
    <property type="entry name" value="MerR_1"/>
    <property type="match status" value="1"/>
</dbReference>
<dbReference type="GO" id="GO:0046872">
    <property type="term" value="F:metal ion binding"/>
    <property type="evidence" value="ECO:0007669"/>
    <property type="project" value="InterPro"/>
</dbReference>
<dbReference type="InterPro" id="IPR047057">
    <property type="entry name" value="MerR_fam"/>
</dbReference>
<dbReference type="PANTHER" id="PTHR30204:SF69">
    <property type="entry name" value="MERR-FAMILY TRANSCRIPTIONAL REGULATOR"/>
    <property type="match status" value="1"/>
</dbReference>
<keyword evidence="2" id="KW-0805">Transcription regulation</keyword>
<dbReference type="RefSeq" id="WP_266070668.1">
    <property type="nucleotide sequence ID" value="NZ_JAPJDA010000025.1"/>
</dbReference>
<keyword evidence="1" id="KW-0678">Repressor</keyword>
<dbReference type="InterPro" id="IPR003759">
    <property type="entry name" value="Cbl-bd_cap"/>
</dbReference>
<gene>
    <name evidence="6" type="ORF">OQ279_14240</name>
</gene>
<dbReference type="Proteomes" id="UP001148482">
    <property type="component" value="Unassembled WGS sequence"/>
</dbReference>
<protein>
    <submittedName>
        <fullName evidence="6">MerR family transcriptional regulator</fullName>
    </submittedName>
</protein>
<dbReference type="GO" id="GO:0031419">
    <property type="term" value="F:cobalamin binding"/>
    <property type="evidence" value="ECO:0007669"/>
    <property type="project" value="InterPro"/>
</dbReference>
<dbReference type="InterPro" id="IPR000551">
    <property type="entry name" value="MerR-type_HTH_dom"/>
</dbReference>
<feature type="domain" description="HTH merR-type" evidence="5">
    <location>
        <begin position="1"/>
        <end position="72"/>
    </location>
</feature>
<dbReference type="PANTHER" id="PTHR30204">
    <property type="entry name" value="REDOX-CYCLING DRUG-SENSING TRANSCRIPTIONAL ACTIVATOR SOXR"/>
    <property type="match status" value="1"/>
</dbReference>
<dbReference type="EMBL" id="JAPJDA010000025">
    <property type="protein sequence ID" value="MCX2839310.1"/>
    <property type="molecule type" value="Genomic_DNA"/>
</dbReference>
<evidence type="ECO:0000313" key="7">
    <source>
        <dbReference type="Proteomes" id="UP001148482"/>
    </source>
</evidence>
<dbReference type="SUPFAM" id="SSF52242">
    <property type="entry name" value="Cobalamin (vitamin B12)-binding domain"/>
    <property type="match status" value="1"/>
</dbReference>
<dbReference type="Gene3D" id="3.40.50.280">
    <property type="entry name" value="Cobalamin-binding domain"/>
    <property type="match status" value="1"/>
</dbReference>
<organism evidence="6 7">
    <name type="scientific">Salinimicrobium profundisediminis</name>
    <dbReference type="NCBI Taxonomy" id="2994553"/>
    <lineage>
        <taxon>Bacteria</taxon>
        <taxon>Pseudomonadati</taxon>
        <taxon>Bacteroidota</taxon>
        <taxon>Flavobacteriia</taxon>
        <taxon>Flavobacteriales</taxon>
        <taxon>Flavobacteriaceae</taxon>
        <taxon>Salinimicrobium</taxon>
    </lineage>
</organism>
<accession>A0A9X3D1J8</accession>
<dbReference type="Pfam" id="PF02607">
    <property type="entry name" value="B12-binding_2"/>
    <property type="match status" value="1"/>
</dbReference>
<name>A0A9X3D1J8_9FLAO</name>
<evidence type="ECO:0000259" key="5">
    <source>
        <dbReference type="PROSITE" id="PS50937"/>
    </source>
</evidence>
<dbReference type="InterPro" id="IPR036594">
    <property type="entry name" value="Meth_synthase_dom"/>
</dbReference>
<dbReference type="GO" id="GO:0003677">
    <property type="term" value="F:DNA binding"/>
    <property type="evidence" value="ECO:0007669"/>
    <property type="project" value="UniProtKB-KW"/>
</dbReference>
<dbReference type="Gene3D" id="1.10.1240.10">
    <property type="entry name" value="Methionine synthase domain"/>
    <property type="match status" value="1"/>
</dbReference>
<dbReference type="CDD" id="cd01104">
    <property type="entry name" value="HTH_MlrA-CarA"/>
    <property type="match status" value="1"/>
</dbReference>
<dbReference type="AlphaFoldDB" id="A0A9X3D1J8"/>
<dbReference type="Gene3D" id="1.10.1660.10">
    <property type="match status" value="1"/>
</dbReference>
<dbReference type="SUPFAM" id="SSF46955">
    <property type="entry name" value="Putative DNA-binding domain"/>
    <property type="match status" value="1"/>
</dbReference>
<dbReference type="PROSITE" id="PS50937">
    <property type="entry name" value="HTH_MERR_2"/>
    <property type="match status" value="1"/>
</dbReference>
<evidence type="ECO:0000313" key="6">
    <source>
        <dbReference type="EMBL" id="MCX2839310.1"/>
    </source>
</evidence>
<keyword evidence="7" id="KW-1185">Reference proteome</keyword>
<reference evidence="6" key="1">
    <citation type="submission" date="2022-11" db="EMBL/GenBank/DDBJ databases">
        <title>Salinimicrobium profundisediminis sp. nov., isolated from deep-sea sediment of the Mariana Trench.</title>
        <authorList>
            <person name="Fu H."/>
        </authorList>
    </citation>
    <scope>NUCLEOTIDE SEQUENCE</scope>
    <source>
        <strain evidence="6">MT39</strain>
    </source>
</reference>
<keyword evidence="3" id="KW-0238">DNA-binding</keyword>
<evidence type="ECO:0000256" key="3">
    <source>
        <dbReference type="ARBA" id="ARBA00023125"/>
    </source>
</evidence>
<dbReference type="InterPro" id="IPR036724">
    <property type="entry name" value="Cobalamin-bd_sf"/>
</dbReference>
<proteinExistence type="predicted"/>
<evidence type="ECO:0000256" key="1">
    <source>
        <dbReference type="ARBA" id="ARBA00022491"/>
    </source>
</evidence>
<dbReference type="SMART" id="SM00422">
    <property type="entry name" value="HTH_MERR"/>
    <property type="match status" value="1"/>
</dbReference>
<dbReference type="GO" id="GO:0003700">
    <property type="term" value="F:DNA-binding transcription factor activity"/>
    <property type="evidence" value="ECO:0007669"/>
    <property type="project" value="InterPro"/>
</dbReference>